<evidence type="ECO:0000313" key="1">
    <source>
        <dbReference type="EMBL" id="MBN6103993.1"/>
    </source>
</evidence>
<name>A0ABS3B5U9_9XANT</name>
<dbReference type="Pfam" id="PF10127">
    <property type="entry name" value="RlaP"/>
    <property type="match status" value="1"/>
</dbReference>
<dbReference type="InterPro" id="IPR018775">
    <property type="entry name" value="RlaP"/>
</dbReference>
<reference evidence="1 2" key="1">
    <citation type="submission" date="2021-02" db="EMBL/GenBank/DDBJ databases">
        <title>Taxonomically Unique Crown Gall-Associated Xanthomonas Stains Have Deficiency in Virulence Repertories.</title>
        <authorList>
            <person name="Mafakheri H."/>
            <person name="Taghavi S.M."/>
            <person name="Dimkic I."/>
            <person name="Nemanja K."/>
            <person name="Osdaghi E."/>
        </authorList>
    </citation>
    <scope>NUCLEOTIDE SEQUENCE [LARGE SCALE GENOMIC DNA]</scope>
    <source>
        <strain evidence="1 2">FX4</strain>
    </source>
</reference>
<keyword evidence="2" id="KW-1185">Reference proteome</keyword>
<evidence type="ECO:0000313" key="2">
    <source>
        <dbReference type="Proteomes" id="UP000695802"/>
    </source>
</evidence>
<comment type="caution">
    <text evidence="1">The sequence shown here is derived from an EMBL/GenBank/DDBJ whole genome shotgun (WGS) entry which is preliminary data.</text>
</comment>
<gene>
    <name evidence="1" type="ORF">JR064_17640</name>
</gene>
<dbReference type="RefSeq" id="WP_206230603.1">
    <property type="nucleotide sequence ID" value="NZ_JAFIWB010000024.1"/>
</dbReference>
<accession>A0ABS3B5U9</accession>
<dbReference type="EMBL" id="JAFIWB010000024">
    <property type="protein sequence ID" value="MBN6103993.1"/>
    <property type="molecule type" value="Genomic_DNA"/>
</dbReference>
<proteinExistence type="predicted"/>
<dbReference type="Proteomes" id="UP000695802">
    <property type="component" value="Unassembled WGS sequence"/>
</dbReference>
<protein>
    <submittedName>
        <fullName evidence="1">Nucleotidyltransferase domain-containing protein</fullName>
    </submittedName>
</protein>
<dbReference type="PANTHER" id="PTHR34817">
    <property type="entry name" value="NUCLEOTIDYLTRANSFERASE"/>
    <property type="match status" value="1"/>
</dbReference>
<organism evidence="1 2">
    <name type="scientific">Xanthomonas bonasiae</name>
    <dbReference type="NCBI Taxonomy" id="2810351"/>
    <lineage>
        <taxon>Bacteria</taxon>
        <taxon>Pseudomonadati</taxon>
        <taxon>Pseudomonadota</taxon>
        <taxon>Gammaproteobacteria</taxon>
        <taxon>Lysobacterales</taxon>
        <taxon>Lysobacteraceae</taxon>
        <taxon>Xanthomonas</taxon>
    </lineage>
</organism>
<dbReference type="PANTHER" id="PTHR34817:SF2">
    <property type="entry name" value="NUCLEOTIDYLTRANSFERASE"/>
    <property type="match status" value="1"/>
</dbReference>
<sequence>MDIHPIAPDKRAAVLAALGDIERSHDVRILLACESGSRGWGFSSPDSDYDARFVYVHRPDWYLTVNERTGPGEAQRDVIELPIADDLDVSGWDLRKALRLVSKSNPTLLEWLQSPLVYRQDPAAVAGLLQMADAFYSPLGTWWHYFNMAKSNYRGYLRGERIRTKKYLYVLRPVLACQWIEREQGMPPMAFELLLEALLPSGPLRDAIDALLEKKRAAAEIEDGPRVPAISDFLDAELGRMGAAAPRLATGSGHPRALDALFRQLIRAEA</sequence>